<evidence type="ECO:0000313" key="3">
    <source>
        <dbReference type="WBParaSite" id="GPUH_0000224701-mRNA-1"/>
    </source>
</evidence>
<dbReference type="EMBL" id="UYRT01003230">
    <property type="protein sequence ID" value="VDK32983.1"/>
    <property type="molecule type" value="Genomic_DNA"/>
</dbReference>
<sequence>MRALLTSKSSQGDAYDLLLKKIENLSIYRNNAGDDRVSKNRLALACIAQSRYLEVIYDCKRAFNAVFDCDLENWCHTPRDALIHALPEMLPFPGIQEGNFNENE</sequence>
<dbReference type="OrthoDB" id="27031at2759"/>
<keyword evidence="2" id="KW-1185">Reference proteome</keyword>
<dbReference type="AlphaFoldDB" id="A0A183D0K1"/>
<reference evidence="3" key="1">
    <citation type="submission" date="2016-06" db="UniProtKB">
        <authorList>
            <consortium name="WormBaseParasite"/>
        </authorList>
    </citation>
    <scope>IDENTIFICATION</scope>
</reference>
<reference evidence="1 2" key="2">
    <citation type="submission" date="2018-11" db="EMBL/GenBank/DDBJ databases">
        <authorList>
            <consortium name="Pathogen Informatics"/>
        </authorList>
    </citation>
    <scope>NUCLEOTIDE SEQUENCE [LARGE SCALE GENOMIC DNA]</scope>
</reference>
<protein>
    <submittedName>
        <fullName evidence="1 3">Uncharacterized protein</fullName>
    </submittedName>
</protein>
<proteinExistence type="predicted"/>
<dbReference type="WBParaSite" id="GPUH_0000224701-mRNA-1">
    <property type="protein sequence ID" value="GPUH_0000224701-mRNA-1"/>
    <property type="gene ID" value="GPUH_0000224701"/>
</dbReference>
<evidence type="ECO:0000313" key="1">
    <source>
        <dbReference type="EMBL" id="VDK32983.1"/>
    </source>
</evidence>
<gene>
    <name evidence="1" type="ORF">GPUH_LOCUS2242</name>
</gene>
<organism evidence="3">
    <name type="scientific">Gongylonema pulchrum</name>
    <dbReference type="NCBI Taxonomy" id="637853"/>
    <lineage>
        <taxon>Eukaryota</taxon>
        <taxon>Metazoa</taxon>
        <taxon>Ecdysozoa</taxon>
        <taxon>Nematoda</taxon>
        <taxon>Chromadorea</taxon>
        <taxon>Rhabditida</taxon>
        <taxon>Spirurina</taxon>
        <taxon>Spiruromorpha</taxon>
        <taxon>Spiruroidea</taxon>
        <taxon>Gongylonematidae</taxon>
        <taxon>Gongylonema</taxon>
    </lineage>
</organism>
<name>A0A183D0K1_9BILA</name>
<evidence type="ECO:0000313" key="2">
    <source>
        <dbReference type="Proteomes" id="UP000271098"/>
    </source>
</evidence>
<accession>A0A183D0K1</accession>
<dbReference type="Proteomes" id="UP000271098">
    <property type="component" value="Unassembled WGS sequence"/>
</dbReference>